<organism evidence="1 2">
    <name type="scientific">Dictyobacter halimunensis</name>
    <dbReference type="NCBI Taxonomy" id="3026934"/>
    <lineage>
        <taxon>Bacteria</taxon>
        <taxon>Bacillati</taxon>
        <taxon>Chloroflexota</taxon>
        <taxon>Ktedonobacteria</taxon>
        <taxon>Ktedonobacterales</taxon>
        <taxon>Dictyobacteraceae</taxon>
        <taxon>Dictyobacter</taxon>
    </lineage>
</organism>
<protein>
    <submittedName>
        <fullName evidence="1">Uncharacterized protein</fullName>
    </submittedName>
</protein>
<dbReference type="EMBL" id="BSRI01000001">
    <property type="protein sequence ID" value="GLV53755.1"/>
    <property type="molecule type" value="Genomic_DNA"/>
</dbReference>
<sequence length="87" mass="9266">MDGSGVMNIISPVGGTGITITGCLRSIITIIIQKVLVAQAVITHHRVAQAVITHHRVAQAVITHHLAAQAIITHHRAAQVEWVGQVE</sequence>
<dbReference type="Proteomes" id="UP001344906">
    <property type="component" value="Unassembled WGS sequence"/>
</dbReference>
<proteinExistence type="predicted"/>
<evidence type="ECO:0000313" key="1">
    <source>
        <dbReference type="EMBL" id="GLV53755.1"/>
    </source>
</evidence>
<reference evidence="1 2" key="1">
    <citation type="submission" date="2023-02" db="EMBL/GenBank/DDBJ databases">
        <title>Dictyobacter halimunensis sp. nov., a new member of the class Ktedonobacteria from forest soil in a geothermal area.</title>
        <authorList>
            <person name="Rachmania M.K."/>
            <person name="Ningsih F."/>
            <person name="Sakai Y."/>
            <person name="Yabe S."/>
            <person name="Yokota A."/>
            <person name="Sjamsuridzal W."/>
        </authorList>
    </citation>
    <scope>NUCLEOTIDE SEQUENCE [LARGE SCALE GENOMIC DNA]</scope>
    <source>
        <strain evidence="1 2">S3.2.2.5</strain>
    </source>
</reference>
<keyword evidence="2" id="KW-1185">Reference proteome</keyword>
<evidence type="ECO:0000313" key="2">
    <source>
        <dbReference type="Proteomes" id="UP001344906"/>
    </source>
</evidence>
<name>A0ABQ6FL47_9CHLR</name>
<comment type="caution">
    <text evidence="1">The sequence shown here is derived from an EMBL/GenBank/DDBJ whole genome shotgun (WGS) entry which is preliminary data.</text>
</comment>
<accession>A0ABQ6FL47</accession>
<gene>
    <name evidence="1" type="ORF">KDH_06060</name>
</gene>